<dbReference type="Proteomes" id="UP001152561">
    <property type="component" value="Unassembled WGS sequence"/>
</dbReference>
<evidence type="ECO:0000313" key="1">
    <source>
        <dbReference type="EMBL" id="KAJ8548279.1"/>
    </source>
</evidence>
<organism evidence="1 2">
    <name type="scientific">Anisodus acutangulus</name>
    <dbReference type="NCBI Taxonomy" id="402998"/>
    <lineage>
        <taxon>Eukaryota</taxon>
        <taxon>Viridiplantae</taxon>
        <taxon>Streptophyta</taxon>
        <taxon>Embryophyta</taxon>
        <taxon>Tracheophyta</taxon>
        <taxon>Spermatophyta</taxon>
        <taxon>Magnoliopsida</taxon>
        <taxon>eudicotyledons</taxon>
        <taxon>Gunneridae</taxon>
        <taxon>Pentapetalae</taxon>
        <taxon>asterids</taxon>
        <taxon>lamiids</taxon>
        <taxon>Solanales</taxon>
        <taxon>Solanaceae</taxon>
        <taxon>Solanoideae</taxon>
        <taxon>Hyoscyameae</taxon>
        <taxon>Anisodus</taxon>
    </lineage>
</organism>
<sequence>MGSREERHRLNHDLVPLAALISRELRNEKMEKPNNGNCLTTVTNVTMLEVNPTNFTVHFQTIYMLKKQKRREASWDRLWEQLIKYPLIAGCSFVYSWTVGFTLLLQRIDFVVQIYQVLGI</sequence>
<dbReference type="AlphaFoldDB" id="A0A9Q1M3K5"/>
<evidence type="ECO:0000313" key="2">
    <source>
        <dbReference type="Proteomes" id="UP001152561"/>
    </source>
</evidence>
<reference evidence="2" key="1">
    <citation type="journal article" date="2023" name="Proc. Natl. Acad. Sci. U.S.A.">
        <title>Genomic and structural basis for evolution of tropane alkaloid biosynthesis.</title>
        <authorList>
            <person name="Wanga Y.-J."/>
            <person name="Taina T."/>
            <person name="Yua J.-Y."/>
            <person name="Lia J."/>
            <person name="Xua B."/>
            <person name="Chenc J."/>
            <person name="D'Auriad J.C."/>
            <person name="Huanga J.-P."/>
            <person name="Huanga S.-X."/>
        </authorList>
    </citation>
    <scope>NUCLEOTIDE SEQUENCE [LARGE SCALE GENOMIC DNA]</scope>
    <source>
        <strain evidence="2">cv. KIB-2019</strain>
    </source>
</reference>
<accession>A0A9Q1M3K5</accession>
<dbReference type="EMBL" id="JAJAGQ010000012">
    <property type="protein sequence ID" value="KAJ8548279.1"/>
    <property type="molecule type" value="Genomic_DNA"/>
</dbReference>
<dbReference type="OrthoDB" id="1720605at2759"/>
<protein>
    <submittedName>
        <fullName evidence="1">Uncharacterized protein</fullName>
    </submittedName>
</protein>
<proteinExistence type="predicted"/>
<keyword evidence="2" id="KW-1185">Reference proteome</keyword>
<comment type="caution">
    <text evidence="1">The sequence shown here is derived from an EMBL/GenBank/DDBJ whole genome shotgun (WGS) entry which is preliminary data.</text>
</comment>
<name>A0A9Q1M3K5_9SOLA</name>
<gene>
    <name evidence="1" type="ORF">K7X08_030748</name>
</gene>